<sequence length="53" mass="6353">MVQVWAKYDFAQIYGFVAIAINRLFVLLLQVHVRYLALLAFFYDFVLIFDYVD</sequence>
<dbReference type="Proteomes" id="UP000054761">
    <property type="component" value="Unassembled WGS sequence"/>
</dbReference>
<evidence type="ECO:0000313" key="3">
    <source>
        <dbReference type="Proteomes" id="UP000054761"/>
    </source>
</evidence>
<comment type="caution">
    <text evidence="2">The sequence shown here is derived from an EMBL/GenBank/DDBJ whole genome shotgun (WGS) entry which is preliminary data.</text>
</comment>
<proteinExistence type="predicted"/>
<organism evidence="2 3">
    <name type="scientific">Legionella israelensis</name>
    <dbReference type="NCBI Taxonomy" id="454"/>
    <lineage>
        <taxon>Bacteria</taxon>
        <taxon>Pseudomonadati</taxon>
        <taxon>Pseudomonadota</taxon>
        <taxon>Gammaproteobacteria</taxon>
        <taxon>Legionellales</taxon>
        <taxon>Legionellaceae</taxon>
        <taxon>Legionella</taxon>
    </lineage>
</organism>
<dbReference type="STRING" id="454.Lisr_1647"/>
<keyword evidence="1" id="KW-0812">Transmembrane</keyword>
<dbReference type="AlphaFoldDB" id="A0A0W0VM40"/>
<reference evidence="2 3" key="1">
    <citation type="submission" date="2015-11" db="EMBL/GenBank/DDBJ databases">
        <title>Genomic analysis of 38 Legionella species identifies large and diverse effector repertoires.</title>
        <authorList>
            <person name="Burstein D."/>
            <person name="Amaro F."/>
            <person name="Zusman T."/>
            <person name="Lifshitz Z."/>
            <person name="Cohen O."/>
            <person name="Gilbert J.A."/>
            <person name="Pupko T."/>
            <person name="Shuman H.A."/>
            <person name="Segal G."/>
        </authorList>
    </citation>
    <scope>NUCLEOTIDE SEQUENCE [LARGE SCALE GENOMIC DNA]</scope>
    <source>
        <strain evidence="2 3">Bercovier 4</strain>
    </source>
</reference>
<accession>A0A0W0VM40</accession>
<feature type="transmembrane region" description="Helical" evidence="1">
    <location>
        <begin position="12"/>
        <end position="29"/>
    </location>
</feature>
<keyword evidence="1" id="KW-0472">Membrane</keyword>
<dbReference type="PATRIC" id="fig|454.4.peg.1789"/>
<gene>
    <name evidence="2" type="ORF">Lisr_1647</name>
</gene>
<protein>
    <submittedName>
        <fullName evidence="2">Uncharacterized protein</fullName>
    </submittedName>
</protein>
<keyword evidence="1" id="KW-1133">Transmembrane helix</keyword>
<name>A0A0W0VM40_9GAMM</name>
<dbReference type="EMBL" id="LNYH01000095">
    <property type="protein sequence ID" value="KTD20857.1"/>
    <property type="molecule type" value="Genomic_DNA"/>
</dbReference>
<keyword evidence="3" id="KW-1185">Reference proteome</keyword>
<evidence type="ECO:0000256" key="1">
    <source>
        <dbReference type="SAM" id="Phobius"/>
    </source>
</evidence>
<evidence type="ECO:0000313" key="2">
    <source>
        <dbReference type="EMBL" id="KTD20857.1"/>
    </source>
</evidence>
<feature type="transmembrane region" description="Helical" evidence="1">
    <location>
        <begin position="35"/>
        <end position="52"/>
    </location>
</feature>